<dbReference type="EMBL" id="CAUEEQ010024595">
    <property type="protein sequence ID" value="CAJ0945941.1"/>
    <property type="molecule type" value="Genomic_DNA"/>
</dbReference>
<proteinExistence type="predicted"/>
<name>A0ABN9LMU5_9NEOB</name>
<protein>
    <recommendedName>
        <fullName evidence="3">Protein kinase domain-containing protein</fullName>
    </recommendedName>
</protein>
<dbReference type="InterPro" id="IPR011009">
    <property type="entry name" value="Kinase-like_dom_sf"/>
</dbReference>
<dbReference type="SUPFAM" id="SSF56112">
    <property type="entry name" value="Protein kinase-like (PK-like)"/>
    <property type="match status" value="1"/>
</dbReference>
<accession>A0ABN9LMU5</accession>
<dbReference type="Proteomes" id="UP001176940">
    <property type="component" value="Unassembled WGS sequence"/>
</dbReference>
<sequence length="92" mass="11006">MNQDCFHVKLSDFGLTQGIGTLVPSIHEALVLRPCMDTWAFRVLLFIAFTGYFPWEREVEDLRLFQEFIYWQHFENYTAPPRILDQIFRECS</sequence>
<organism evidence="1 2">
    <name type="scientific">Ranitomeya imitator</name>
    <name type="common">mimic poison frog</name>
    <dbReference type="NCBI Taxonomy" id="111125"/>
    <lineage>
        <taxon>Eukaryota</taxon>
        <taxon>Metazoa</taxon>
        <taxon>Chordata</taxon>
        <taxon>Craniata</taxon>
        <taxon>Vertebrata</taxon>
        <taxon>Euteleostomi</taxon>
        <taxon>Amphibia</taxon>
        <taxon>Batrachia</taxon>
        <taxon>Anura</taxon>
        <taxon>Neobatrachia</taxon>
        <taxon>Hyloidea</taxon>
        <taxon>Dendrobatidae</taxon>
        <taxon>Dendrobatinae</taxon>
        <taxon>Ranitomeya</taxon>
    </lineage>
</organism>
<comment type="caution">
    <text evidence="1">The sequence shown here is derived from an EMBL/GenBank/DDBJ whole genome shotgun (WGS) entry which is preliminary data.</text>
</comment>
<reference evidence="1" key="1">
    <citation type="submission" date="2023-07" db="EMBL/GenBank/DDBJ databases">
        <authorList>
            <person name="Stuckert A."/>
        </authorList>
    </citation>
    <scope>NUCLEOTIDE SEQUENCE</scope>
</reference>
<keyword evidence="2" id="KW-1185">Reference proteome</keyword>
<evidence type="ECO:0008006" key="3">
    <source>
        <dbReference type="Google" id="ProtNLM"/>
    </source>
</evidence>
<evidence type="ECO:0000313" key="1">
    <source>
        <dbReference type="EMBL" id="CAJ0945941.1"/>
    </source>
</evidence>
<gene>
    <name evidence="1" type="ORF">RIMI_LOCUS11066659</name>
</gene>
<evidence type="ECO:0000313" key="2">
    <source>
        <dbReference type="Proteomes" id="UP001176940"/>
    </source>
</evidence>
<dbReference type="Gene3D" id="1.10.510.10">
    <property type="entry name" value="Transferase(Phosphotransferase) domain 1"/>
    <property type="match status" value="1"/>
</dbReference>